<dbReference type="EMBL" id="JARQWQ010000034">
    <property type="protein sequence ID" value="KAK2561173.1"/>
    <property type="molecule type" value="Genomic_DNA"/>
</dbReference>
<organism evidence="2 3">
    <name type="scientific">Acropora cervicornis</name>
    <name type="common">Staghorn coral</name>
    <dbReference type="NCBI Taxonomy" id="6130"/>
    <lineage>
        <taxon>Eukaryota</taxon>
        <taxon>Metazoa</taxon>
        <taxon>Cnidaria</taxon>
        <taxon>Anthozoa</taxon>
        <taxon>Hexacorallia</taxon>
        <taxon>Scleractinia</taxon>
        <taxon>Astrocoeniina</taxon>
        <taxon>Acroporidae</taxon>
        <taxon>Acropora</taxon>
    </lineage>
</organism>
<name>A0AAD9QH42_ACRCE</name>
<dbReference type="Proteomes" id="UP001249851">
    <property type="component" value="Unassembled WGS sequence"/>
</dbReference>
<accession>A0AAD9QH42</accession>
<keyword evidence="3" id="KW-1185">Reference proteome</keyword>
<dbReference type="Gene3D" id="2.130.10.10">
    <property type="entry name" value="YVTN repeat-like/Quinoprotein amine dehydrogenase"/>
    <property type="match status" value="1"/>
</dbReference>
<sequence length="737" mass="82916">MSEGTDSATVVFCEGIFDAASPSLQNCVRFSSSGKYLSFLCDFGSVSVGELKETGNNLTFTAIKKLSFGKGELLEGHAWSSDDQVFAVAGCKIYLFQVSKQFSRLHAICLYYIPKDISLILQQDSSSIDKRVSTSLHADLAIALVEFSFDKAHLAVAALDEFWFVHLKTVRITSIEFSPDSQMVAVACWEGSWYSYQKTLDGGRISWMEVHHEESIAKVSGDLPGSFISWSSDSRFIRGSSAYYSLCFSRSRRCFAIPWPEQNRASAESRVVSSRQAQLLYQESFEGSVLVELSTEGEVTFRGRRSVEEFLATCREISNETVTMIAKENEIYDSQSLTKGEGSVVDGNYREVKHELADELRAKVTSKSDETQRETSEDLITPQILDNKRSVHPNANAAENIKEIVLGKAHPKNENNMSTEELDFQVSETSSKFRHAQESTKPASKSPPVQQNILSSSDKDEHLSDSLEREQSLQNSSAKDNVKGEDICKSSKDAFHVTAPFINPKMFQCSGVDSPLLKGCRVQLTTTTNYLVGVALPLLAYVYHLRKEEWRTLLFRRPVKNCCLVKDKYLVLLSNDGRIRIFCLQAVIELYSSNKVDVTCDPERCIMTGNPFKPQFSIIDLDKRGKVEVIRVTIQHNNHGDTSVLMNHLSVCFTDLGSHRRLTHLCWSIGQLIIFKEKNCDQTTTCEEMEDCPLKWVVIVPELQISRAFLEERDCSLERFVMCHNSALMKLNVLAVR</sequence>
<evidence type="ECO:0000313" key="3">
    <source>
        <dbReference type="Proteomes" id="UP001249851"/>
    </source>
</evidence>
<evidence type="ECO:0000313" key="2">
    <source>
        <dbReference type="EMBL" id="KAK2561173.1"/>
    </source>
</evidence>
<feature type="region of interest" description="Disordered" evidence="1">
    <location>
        <begin position="422"/>
        <end position="482"/>
    </location>
</feature>
<feature type="compositionally biased region" description="Basic and acidic residues" evidence="1">
    <location>
        <begin position="457"/>
        <end position="471"/>
    </location>
</feature>
<gene>
    <name evidence="2" type="ORF">P5673_016317</name>
</gene>
<evidence type="ECO:0000256" key="1">
    <source>
        <dbReference type="SAM" id="MobiDB-lite"/>
    </source>
</evidence>
<dbReference type="SUPFAM" id="SSF82171">
    <property type="entry name" value="DPP6 N-terminal domain-like"/>
    <property type="match status" value="1"/>
</dbReference>
<proteinExistence type="predicted"/>
<feature type="compositionally biased region" description="Basic and acidic residues" evidence="1">
    <location>
        <begin position="363"/>
        <end position="376"/>
    </location>
</feature>
<dbReference type="InterPro" id="IPR015943">
    <property type="entry name" value="WD40/YVTN_repeat-like_dom_sf"/>
</dbReference>
<dbReference type="AlphaFoldDB" id="A0AAD9QH42"/>
<feature type="compositionally biased region" description="Polar residues" evidence="1">
    <location>
        <begin position="439"/>
        <end position="456"/>
    </location>
</feature>
<feature type="region of interest" description="Disordered" evidence="1">
    <location>
        <begin position="363"/>
        <end position="395"/>
    </location>
</feature>
<comment type="caution">
    <text evidence="2">The sequence shown here is derived from an EMBL/GenBank/DDBJ whole genome shotgun (WGS) entry which is preliminary data.</text>
</comment>
<protein>
    <submittedName>
        <fullName evidence="2">Uncharacterized protein</fullName>
    </submittedName>
</protein>
<reference evidence="2" key="2">
    <citation type="journal article" date="2023" name="Science">
        <title>Genomic signatures of disease resistance in endangered staghorn corals.</title>
        <authorList>
            <person name="Vollmer S.V."/>
            <person name="Selwyn J.D."/>
            <person name="Despard B.A."/>
            <person name="Roesel C.L."/>
        </authorList>
    </citation>
    <scope>NUCLEOTIDE SEQUENCE</scope>
    <source>
        <strain evidence="2">K2</strain>
    </source>
</reference>
<reference evidence="2" key="1">
    <citation type="journal article" date="2023" name="G3 (Bethesda)">
        <title>Whole genome assembly and annotation of the endangered Caribbean coral Acropora cervicornis.</title>
        <authorList>
            <person name="Selwyn J.D."/>
            <person name="Vollmer S.V."/>
        </authorList>
    </citation>
    <scope>NUCLEOTIDE SEQUENCE</scope>
    <source>
        <strain evidence="2">K2</strain>
    </source>
</reference>